<name>A0ABT9HTL7_9GAMM</name>
<evidence type="ECO:0000256" key="2">
    <source>
        <dbReference type="ARBA" id="ARBA00022475"/>
    </source>
</evidence>
<dbReference type="InterPro" id="IPR052029">
    <property type="entry name" value="PpiD_chaperone"/>
</dbReference>
<dbReference type="InterPro" id="IPR000297">
    <property type="entry name" value="PPIase_PpiC"/>
</dbReference>
<keyword evidence="6 12" id="KW-0472">Membrane</keyword>
<protein>
    <recommendedName>
        <fullName evidence="9">Periplasmic chaperone PpiD</fullName>
    </recommendedName>
    <alternativeName>
        <fullName evidence="10">Periplasmic folding chaperone</fullName>
    </alternativeName>
</protein>
<gene>
    <name evidence="14" type="ORF">ORJ04_00725</name>
</gene>
<evidence type="ECO:0000256" key="8">
    <source>
        <dbReference type="ARBA" id="ARBA00038408"/>
    </source>
</evidence>
<proteinExistence type="inferred from homology"/>
<dbReference type="PROSITE" id="PS50198">
    <property type="entry name" value="PPIC_PPIASE_2"/>
    <property type="match status" value="1"/>
</dbReference>
<keyword evidence="11" id="KW-0413">Isomerase</keyword>
<dbReference type="Pfam" id="PF13616">
    <property type="entry name" value="Rotamase_3"/>
    <property type="match status" value="1"/>
</dbReference>
<evidence type="ECO:0000313" key="15">
    <source>
        <dbReference type="Proteomes" id="UP001231109"/>
    </source>
</evidence>
<evidence type="ECO:0000256" key="11">
    <source>
        <dbReference type="PROSITE-ProRule" id="PRU00278"/>
    </source>
</evidence>
<evidence type="ECO:0000256" key="9">
    <source>
        <dbReference type="ARBA" id="ARBA00040743"/>
    </source>
</evidence>
<dbReference type="InterPro" id="IPR027304">
    <property type="entry name" value="Trigger_fact/SurA_dom_sf"/>
</dbReference>
<keyword evidence="4 12" id="KW-0812">Transmembrane</keyword>
<evidence type="ECO:0000256" key="6">
    <source>
        <dbReference type="ARBA" id="ARBA00023136"/>
    </source>
</evidence>
<organism evidence="14 15">
    <name type="scientific">Rheinheimera baltica</name>
    <dbReference type="NCBI Taxonomy" id="67576"/>
    <lineage>
        <taxon>Bacteria</taxon>
        <taxon>Pseudomonadati</taxon>
        <taxon>Pseudomonadota</taxon>
        <taxon>Gammaproteobacteria</taxon>
        <taxon>Chromatiales</taxon>
        <taxon>Chromatiaceae</taxon>
        <taxon>Rheinheimera</taxon>
    </lineage>
</organism>
<dbReference type="PANTHER" id="PTHR47529">
    <property type="entry name" value="PEPTIDYL-PROLYL CIS-TRANS ISOMERASE D"/>
    <property type="match status" value="1"/>
</dbReference>
<comment type="caution">
    <text evidence="14">The sequence shown here is derived from an EMBL/GenBank/DDBJ whole genome shotgun (WGS) entry which is preliminary data.</text>
</comment>
<comment type="similarity">
    <text evidence="8">Belongs to the PpiD chaperone family.</text>
</comment>
<evidence type="ECO:0000256" key="4">
    <source>
        <dbReference type="ARBA" id="ARBA00022692"/>
    </source>
</evidence>
<keyword evidence="3" id="KW-0997">Cell inner membrane</keyword>
<dbReference type="Proteomes" id="UP001231109">
    <property type="component" value="Unassembled WGS sequence"/>
</dbReference>
<evidence type="ECO:0000256" key="12">
    <source>
        <dbReference type="SAM" id="Phobius"/>
    </source>
</evidence>
<dbReference type="PANTHER" id="PTHR47529:SF1">
    <property type="entry name" value="PERIPLASMIC CHAPERONE PPID"/>
    <property type="match status" value="1"/>
</dbReference>
<evidence type="ECO:0000256" key="5">
    <source>
        <dbReference type="ARBA" id="ARBA00022989"/>
    </source>
</evidence>
<dbReference type="EMBL" id="JAPJDZ010000001">
    <property type="protein sequence ID" value="MDP5134469.1"/>
    <property type="molecule type" value="Genomic_DNA"/>
</dbReference>
<keyword evidence="2" id="KW-1003">Cell membrane</keyword>
<feature type="transmembrane region" description="Helical" evidence="12">
    <location>
        <begin position="12"/>
        <end position="34"/>
    </location>
</feature>
<keyword evidence="15" id="KW-1185">Reference proteome</keyword>
<dbReference type="RefSeq" id="WP_305973102.1">
    <property type="nucleotide sequence ID" value="NZ_JAPJDZ010000001.1"/>
</dbReference>
<dbReference type="SUPFAM" id="SSF109998">
    <property type="entry name" value="Triger factor/SurA peptide-binding domain-like"/>
    <property type="match status" value="1"/>
</dbReference>
<accession>A0ABT9HTL7</accession>
<dbReference type="Pfam" id="PF13624">
    <property type="entry name" value="SurA_N_3"/>
    <property type="match status" value="1"/>
</dbReference>
<dbReference type="Gene3D" id="1.10.4030.10">
    <property type="entry name" value="Porin chaperone SurA, peptide-binding domain"/>
    <property type="match status" value="1"/>
</dbReference>
<evidence type="ECO:0000256" key="3">
    <source>
        <dbReference type="ARBA" id="ARBA00022519"/>
    </source>
</evidence>
<keyword evidence="5 12" id="KW-1133">Transmembrane helix</keyword>
<keyword evidence="7" id="KW-0143">Chaperone</keyword>
<dbReference type="Gene3D" id="3.10.50.40">
    <property type="match status" value="1"/>
</dbReference>
<evidence type="ECO:0000256" key="10">
    <source>
        <dbReference type="ARBA" id="ARBA00042775"/>
    </source>
</evidence>
<reference evidence="14 15" key="1">
    <citation type="submission" date="2022-11" db="EMBL/GenBank/DDBJ databases">
        <title>Viruses from the air-sea interface of a natural surface slick.</title>
        <authorList>
            <person name="Rahlff J."/>
            <person name="Holmfeldt K."/>
        </authorList>
    </citation>
    <scope>NUCLEOTIDE SEQUENCE [LARGE SCALE GENOMIC DNA]</scope>
    <source>
        <strain evidence="14 15">SMS4</strain>
    </source>
</reference>
<keyword evidence="11" id="KW-0697">Rotamase</keyword>
<dbReference type="SUPFAM" id="SSF54534">
    <property type="entry name" value="FKBP-like"/>
    <property type="match status" value="1"/>
</dbReference>
<evidence type="ECO:0000256" key="7">
    <source>
        <dbReference type="ARBA" id="ARBA00023186"/>
    </source>
</evidence>
<dbReference type="InterPro" id="IPR046357">
    <property type="entry name" value="PPIase_dom_sf"/>
</dbReference>
<feature type="domain" description="PpiC" evidence="13">
    <location>
        <begin position="268"/>
        <end position="366"/>
    </location>
</feature>
<sequence length="636" mass="69875">MLEKIREGSQGIIAKSILGLVILTFALAGVGSYLNTPAETNVAEVNGEKISREAFDQAFQAERGRMQQQFGEMYAAMAADSTYMTKFRSEVLEKLIDETLQKQLAESLDLRLSDEQVRDAIRDMPEFQIDGQFNNDRYIALLRQAGYQPESFREEVREQLSRNQLLLGLIGSEFATGKEMQLLMTLQQQQRDINYVRFNAADFADKVTLTEQMLQDYYTMNLAQYETEQKVAVEYIELSAANLASDEQATDAEIEQYYLANKARYTKEERRQVAHIMLESEDASSDVEAKAEALLAQLQAGSDFAELAKTASADTFSAENGGVLDWLAPGDMDADFESAAFALNEVGALSPVVKSAYGYHIIKLVALERAQEKSLAEVSAEIALQLTQDRASAAFYELQQRLAEVSFEVPDTLEDAAEATGLKVLSTPLFSRSEATAPLSEPLVLNKMFDAAFIQEGLNSELIELSKEHAIVVRVKEFQPARTQSLDEVKANVEAAVRAEQSALLAKQQAGSVLATIADSTLAVQAEQQSLDLQQSLDTPRFGGTLDAEIRAKAFAMARPVDTPSVELVNLVNGDSAIVSLLAVKDAEVTVAPEPAQLERLAEQQADQAYKAVIASLKAKAEITRNLRVAQSGDVL</sequence>
<evidence type="ECO:0000313" key="14">
    <source>
        <dbReference type="EMBL" id="MDP5134469.1"/>
    </source>
</evidence>
<comment type="subcellular location">
    <subcellularLocation>
        <location evidence="1">Cell inner membrane</location>
        <topology evidence="1">Single-pass type II membrane protein</topology>
        <orientation evidence="1">Periplasmic side</orientation>
    </subcellularLocation>
</comment>
<evidence type="ECO:0000259" key="13">
    <source>
        <dbReference type="PROSITE" id="PS50198"/>
    </source>
</evidence>
<evidence type="ECO:0000256" key="1">
    <source>
        <dbReference type="ARBA" id="ARBA00004382"/>
    </source>
</evidence>